<keyword evidence="4" id="KW-0732">Signal</keyword>
<dbReference type="GO" id="GO:0005525">
    <property type="term" value="F:GTP binding"/>
    <property type="evidence" value="ECO:0007669"/>
    <property type="project" value="UniProtKB-KW"/>
</dbReference>
<evidence type="ECO:0000256" key="14">
    <source>
        <dbReference type="RuleBase" id="RU003431"/>
    </source>
</evidence>
<dbReference type="GeneTree" id="ENSGT00940000163069"/>
<dbReference type="GO" id="GO:0035556">
    <property type="term" value="P:intracellular signal transduction"/>
    <property type="evidence" value="ECO:0007669"/>
    <property type="project" value="InterPro"/>
</dbReference>
<keyword evidence="9" id="KW-0675">Receptor</keyword>
<dbReference type="Gene3D" id="3.30.70.1230">
    <property type="entry name" value="Nucleotide cyclase"/>
    <property type="match status" value="1"/>
</dbReference>
<sequence length="1089" mass="122029">MGLAIAPCSVPRCILIFFPIYCPAVLALAVVNVANNTRCGLEASKLVMAFQAPWDLSHPLSAQRLGSAIQIAIDKINSHPSYLGTYSLGFVYADCGCDAKTSLRAFISQFQKEHVSALFGHVCSEAAEVTGLLASHWNIPMFGFVGQSAKMDNTLLYDTYVKLISPVQRMGEALYETLLYFGWRYVGLLGSSADAATWEKTQALWRVVENQLENNANISITAKVRYDTKDPGLHRENLKYISSVARIIVLICGSSDARSIILEAKQLGLTDGPYVFLVLQQFKDNFFEEALSTEKNSSILQAYQPVFLIALRSYGDHNTYSDFVKRVHNKLKEPPFSSSLASEEEVSPYSAYLHDAVLLYALSVKEMLKSGKNFCDGRALVNTLKGVTGPVHMDESGERCMDYSVYDLQTAGNSSQFVPILSYDSCKKEIADISWPDGISPPEDRPRCGFHNEKCKSVMTSEYVSAVIALITVLLLTASGAASAVAFLKIQKGKVQEQAEDTWWTINYEDITILKDNKLHLWRGKGAPSHLLNSKPLCCVFSCKSFGASVLKLTYVRFNLSEYLFQGTLVALKFIDSQTDACFWKPSVLHEVQMVRELRHENLVTFFGICPEVPNICIVTQYCKKGSIKDILRHSDIELDWIFKLSFAHDIANGMSFLHNSPLRSHGNLKPTNCLVDSRMQVKLSGFGLWEVKYGREHKVVAENTNYADLYWTAPELLRMKEYPFHGTQKGDIYSFAILMRELIYNNEDGPFQDLKKDAEEIINGIRDPTALIPLRPSLSVEMCDERIIVMLRACWDEYPERRPTFFDVKRALRDASPEGHVSILDNMVNKLEKYANHLEEVVEERTTQLVAEKKKTEKLLSTMLPSFIGEQLIAGKSVEPESFDSVTISFSDIVGFTDMCALSSPLQVVSLLNDLYSLFDDIIKTYDVYKVETIGDAYMVASGLPIRNGRKHVEEISTMSLHFLSATMPFKIRHMPSEKLKLRIGLNTGPVVAGVVGITMPRYCLFGDTVNMASRMESTSSPLRIHVSLSTANALRSIGGYDLEERGTIRIKGKGQQRTFWLKGKTGLNMPLPGFKGDMEKMPREDLR</sequence>
<evidence type="ECO:0000259" key="17">
    <source>
        <dbReference type="PROSITE" id="PS50125"/>
    </source>
</evidence>
<name>A0A8D0L393_SPHPU</name>
<comment type="subcellular location">
    <subcellularLocation>
        <location evidence="1">Membrane</location>
        <topology evidence="1">Single-pass type I membrane protein</topology>
    </subcellularLocation>
</comment>
<evidence type="ECO:0000256" key="15">
    <source>
        <dbReference type="SAM" id="Phobius"/>
    </source>
</evidence>
<protein>
    <recommendedName>
        <fullName evidence="2 14">Guanylate cyclase</fullName>
        <ecNumber evidence="2 14">4.6.1.2</ecNumber>
    </recommendedName>
</protein>
<accession>A0A8D0L393</accession>
<dbReference type="GO" id="GO:0005524">
    <property type="term" value="F:ATP binding"/>
    <property type="evidence" value="ECO:0007669"/>
    <property type="project" value="InterPro"/>
</dbReference>
<dbReference type="Ensembl" id="ENSSPUT00000005844.1">
    <property type="protein sequence ID" value="ENSSPUP00000005498.1"/>
    <property type="gene ID" value="ENSSPUG00000004184.1"/>
</dbReference>
<dbReference type="PROSITE" id="PS50125">
    <property type="entry name" value="GUANYLATE_CYCLASE_2"/>
    <property type="match status" value="1"/>
</dbReference>
<dbReference type="PANTHER" id="PTHR11920">
    <property type="entry name" value="GUANYLYL CYCLASE"/>
    <property type="match status" value="1"/>
</dbReference>
<dbReference type="SUPFAM" id="SSF53822">
    <property type="entry name" value="Periplasmic binding protein-like I"/>
    <property type="match status" value="1"/>
</dbReference>
<keyword evidence="10" id="KW-0325">Glycoprotein</keyword>
<organism evidence="18 19">
    <name type="scientific">Sphenodon punctatus</name>
    <name type="common">Tuatara</name>
    <name type="synonym">Hatteria punctata</name>
    <dbReference type="NCBI Taxonomy" id="8508"/>
    <lineage>
        <taxon>Eukaryota</taxon>
        <taxon>Metazoa</taxon>
        <taxon>Chordata</taxon>
        <taxon>Craniata</taxon>
        <taxon>Vertebrata</taxon>
        <taxon>Euteleostomi</taxon>
        <taxon>Lepidosauria</taxon>
        <taxon>Sphenodontia</taxon>
        <taxon>Sphenodontidae</taxon>
        <taxon>Sphenodon</taxon>
    </lineage>
</organism>
<keyword evidence="5" id="KW-0547">Nucleotide-binding</keyword>
<dbReference type="GO" id="GO:0009897">
    <property type="term" value="C:external side of plasma membrane"/>
    <property type="evidence" value="ECO:0007669"/>
    <property type="project" value="Ensembl"/>
</dbReference>
<dbReference type="InterPro" id="IPR018297">
    <property type="entry name" value="A/G_cyclase_CS"/>
</dbReference>
<dbReference type="Gene3D" id="3.40.50.2300">
    <property type="match status" value="2"/>
</dbReference>
<dbReference type="OMA" id="LYQGNHV"/>
<dbReference type="InterPro" id="IPR011009">
    <property type="entry name" value="Kinase-like_dom_sf"/>
</dbReference>
<dbReference type="InterPro" id="IPR029787">
    <property type="entry name" value="Nucleotide_cyclase"/>
</dbReference>
<keyword evidence="8 15" id="KW-0472">Membrane</keyword>
<dbReference type="Gene3D" id="1.10.510.10">
    <property type="entry name" value="Transferase(Phosphotransferase) domain 1"/>
    <property type="match status" value="1"/>
</dbReference>
<dbReference type="SMART" id="SM00044">
    <property type="entry name" value="CYCc"/>
    <property type="match status" value="1"/>
</dbReference>
<dbReference type="InterPro" id="IPR001054">
    <property type="entry name" value="A/G_cyclase"/>
</dbReference>
<reference evidence="18" key="1">
    <citation type="submission" date="2025-08" db="UniProtKB">
        <authorList>
            <consortium name="Ensembl"/>
        </authorList>
    </citation>
    <scope>IDENTIFICATION</scope>
</reference>
<dbReference type="PRINTS" id="PR00255">
    <property type="entry name" value="NATPEPTIDER"/>
</dbReference>
<proteinExistence type="inferred from homology"/>
<evidence type="ECO:0000256" key="3">
    <source>
        <dbReference type="ARBA" id="ARBA00022692"/>
    </source>
</evidence>
<dbReference type="GO" id="GO:0001653">
    <property type="term" value="F:peptide receptor activity"/>
    <property type="evidence" value="ECO:0007669"/>
    <property type="project" value="TreeGrafter"/>
</dbReference>
<dbReference type="Pfam" id="PF00211">
    <property type="entry name" value="Guanylate_cyc"/>
    <property type="match status" value="1"/>
</dbReference>
<evidence type="ECO:0000259" key="16">
    <source>
        <dbReference type="PROSITE" id="PS50011"/>
    </source>
</evidence>
<comment type="catalytic activity">
    <reaction evidence="14">
        <text>GTP = 3',5'-cyclic GMP + diphosphate</text>
        <dbReference type="Rhea" id="RHEA:13665"/>
        <dbReference type="ChEBI" id="CHEBI:33019"/>
        <dbReference type="ChEBI" id="CHEBI:37565"/>
        <dbReference type="ChEBI" id="CHEBI:57746"/>
        <dbReference type="EC" id="4.6.1.2"/>
    </reaction>
</comment>
<dbReference type="AlphaFoldDB" id="A0A8D0L393"/>
<evidence type="ECO:0000256" key="6">
    <source>
        <dbReference type="ARBA" id="ARBA00022989"/>
    </source>
</evidence>
<dbReference type="Proteomes" id="UP000694392">
    <property type="component" value="Unplaced"/>
</dbReference>
<evidence type="ECO:0000256" key="9">
    <source>
        <dbReference type="ARBA" id="ARBA00023170"/>
    </source>
</evidence>
<dbReference type="CDD" id="cd07302">
    <property type="entry name" value="CHD"/>
    <property type="match status" value="1"/>
</dbReference>
<evidence type="ECO:0000313" key="18">
    <source>
        <dbReference type="Ensembl" id="ENSSPUP00000005498.1"/>
    </source>
</evidence>
<dbReference type="InterPro" id="IPR028082">
    <property type="entry name" value="Peripla_BP_I"/>
</dbReference>
<feature type="domain" description="Protein kinase" evidence="16">
    <location>
        <begin position="540"/>
        <end position="824"/>
    </location>
</feature>
<dbReference type="FunFam" id="3.30.70.1230:FF:000004">
    <property type="entry name" value="Guanylate cyclase"/>
    <property type="match status" value="1"/>
</dbReference>
<dbReference type="EC" id="4.6.1.2" evidence="2 14"/>
<dbReference type="Pfam" id="PF01094">
    <property type="entry name" value="ANF_receptor"/>
    <property type="match status" value="1"/>
</dbReference>
<evidence type="ECO:0000256" key="11">
    <source>
        <dbReference type="ARBA" id="ARBA00023239"/>
    </source>
</evidence>
<feature type="transmembrane region" description="Helical" evidence="15">
    <location>
        <begin position="12"/>
        <end position="34"/>
    </location>
</feature>
<evidence type="ECO:0000256" key="1">
    <source>
        <dbReference type="ARBA" id="ARBA00004479"/>
    </source>
</evidence>
<dbReference type="SUPFAM" id="SSF56112">
    <property type="entry name" value="Protein kinase-like (PK-like)"/>
    <property type="match status" value="1"/>
</dbReference>
<dbReference type="GO" id="GO:0004383">
    <property type="term" value="F:guanylate cyclase activity"/>
    <property type="evidence" value="ECO:0007669"/>
    <property type="project" value="UniProtKB-EC"/>
</dbReference>
<dbReference type="InterPro" id="IPR001828">
    <property type="entry name" value="ANF_lig-bd_rcpt"/>
</dbReference>
<dbReference type="PROSITE" id="PS50011">
    <property type="entry name" value="PROTEIN_KINASE_DOM"/>
    <property type="match status" value="1"/>
</dbReference>
<evidence type="ECO:0000256" key="4">
    <source>
        <dbReference type="ARBA" id="ARBA00022729"/>
    </source>
</evidence>
<dbReference type="InterPro" id="IPR000719">
    <property type="entry name" value="Prot_kinase_dom"/>
</dbReference>
<dbReference type="GO" id="GO:0004672">
    <property type="term" value="F:protein kinase activity"/>
    <property type="evidence" value="ECO:0007669"/>
    <property type="project" value="InterPro"/>
</dbReference>
<keyword evidence="6 15" id="KW-1133">Transmembrane helix</keyword>
<keyword evidence="7" id="KW-0342">GTP-binding</keyword>
<evidence type="ECO:0000256" key="7">
    <source>
        <dbReference type="ARBA" id="ARBA00023134"/>
    </source>
</evidence>
<dbReference type="SUPFAM" id="SSF55073">
    <property type="entry name" value="Nucleotide cyclase"/>
    <property type="match status" value="1"/>
</dbReference>
<evidence type="ECO:0000256" key="13">
    <source>
        <dbReference type="RuleBase" id="RU000405"/>
    </source>
</evidence>
<dbReference type="InterPro" id="IPR001245">
    <property type="entry name" value="Ser-Thr/Tyr_kinase_cat_dom"/>
</dbReference>
<dbReference type="Pfam" id="PF07714">
    <property type="entry name" value="PK_Tyr_Ser-Thr"/>
    <property type="match status" value="1"/>
</dbReference>
<evidence type="ECO:0000256" key="12">
    <source>
        <dbReference type="ARBA" id="ARBA00023293"/>
    </source>
</evidence>
<dbReference type="PANTHER" id="PTHR11920:SF500">
    <property type="entry name" value="GUANYLATE CYCLASE 2G"/>
    <property type="match status" value="1"/>
</dbReference>
<evidence type="ECO:0000256" key="10">
    <source>
        <dbReference type="ARBA" id="ARBA00023180"/>
    </source>
</evidence>
<dbReference type="GO" id="GO:0007168">
    <property type="term" value="P:receptor guanylyl cyclase signaling pathway"/>
    <property type="evidence" value="ECO:0007669"/>
    <property type="project" value="TreeGrafter"/>
</dbReference>
<evidence type="ECO:0000256" key="8">
    <source>
        <dbReference type="ARBA" id="ARBA00023136"/>
    </source>
</evidence>
<feature type="domain" description="Guanylate cyclase" evidence="17">
    <location>
        <begin position="888"/>
        <end position="1018"/>
    </location>
</feature>
<evidence type="ECO:0000256" key="5">
    <source>
        <dbReference type="ARBA" id="ARBA00022741"/>
    </source>
</evidence>
<reference evidence="18" key="2">
    <citation type="submission" date="2025-09" db="UniProtKB">
        <authorList>
            <consortium name="Ensembl"/>
        </authorList>
    </citation>
    <scope>IDENTIFICATION</scope>
</reference>
<dbReference type="GO" id="GO:0004016">
    <property type="term" value="F:adenylate cyclase activity"/>
    <property type="evidence" value="ECO:0007669"/>
    <property type="project" value="TreeGrafter"/>
</dbReference>
<evidence type="ECO:0000313" key="19">
    <source>
        <dbReference type="Proteomes" id="UP000694392"/>
    </source>
</evidence>
<evidence type="ECO:0000256" key="2">
    <source>
        <dbReference type="ARBA" id="ARBA00012202"/>
    </source>
</evidence>
<dbReference type="InterPro" id="IPR001170">
    <property type="entry name" value="ANPR/GUC"/>
</dbReference>
<dbReference type="InterPro" id="IPR050401">
    <property type="entry name" value="Cyclic_nucleotide_synthase"/>
</dbReference>
<keyword evidence="12 14" id="KW-0141">cGMP biosynthesis</keyword>
<comment type="similarity">
    <text evidence="13">Belongs to the adenylyl cyclase class-4/guanylyl cyclase family.</text>
</comment>
<keyword evidence="19" id="KW-1185">Reference proteome</keyword>
<keyword evidence="3 15" id="KW-0812">Transmembrane</keyword>
<keyword evidence="11 13" id="KW-0456">Lyase</keyword>
<feature type="transmembrane region" description="Helical" evidence="15">
    <location>
        <begin position="463"/>
        <end position="488"/>
    </location>
</feature>
<dbReference type="PROSITE" id="PS00452">
    <property type="entry name" value="GUANYLATE_CYCLASE_1"/>
    <property type="match status" value="1"/>
</dbReference>